<dbReference type="EMBL" id="JAPMOS010000027">
    <property type="protein sequence ID" value="KAJ4458613.1"/>
    <property type="molecule type" value="Genomic_DNA"/>
</dbReference>
<accession>A0ABQ8UK74</accession>
<sequence>MGLPNFDAYIDLLRESFASGDTQLRLLPGAETELTIQAPLPVPLTASRKPPRMTFVFRLPAAEREKLADTLFEVFRLSLESHRVEAQLRADLQSARTEISRLTDEVHELRARTAAMPLLQREDSGEHEEAPKKPDEKKKKLPRASLLNPIAPTKKARGARFTDD</sequence>
<evidence type="ECO:0000256" key="1">
    <source>
        <dbReference type="SAM" id="Coils"/>
    </source>
</evidence>
<feature type="compositionally biased region" description="Basic and acidic residues" evidence="2">
    <location>
        <begin position="120"/>
        <end position="138"/>
    </location>
</feature>
<evidence type="ECO:0000256" key="2">
    <source>
        <dbReference type="SAM" id="MobiDB-lite"/>
    </source>
</evidence>
<reference evidence="3" key="1">
    <citation type="journal article" date="2022" name="bioRxiv">
        <title>Genomics of Preaxostyla Flagellates Illuminates Evolutionary Transitions and the Path Towards Mitochondrial Loss.</title>
        <authorList>
            <person name="Novak L.V.F."/>
            <person name="Treitli S.C."/>
            <person name="Pyrih J."/>
            <person name="Halakuc P."/>
            <person name="Pipaliya S.V."/>
            <person name="Vacek V."/>
            <person name="Brzon O."/>
            <person name="Soukal P."/>
            <person name="Eme L."/>
            <person name="Dacks J.B."/>
            <person name="Karnkowska A."/>
            <person name="Elias M."/>
            <person name="Hampl V."/>
        </authorList>
    </citation>
    <scope>NUCLEOTIDE SEQUENCE</scope>
    <source>
        <strain evidence="3">RCP-MX</strain>
    </source>
</reference>
<gene>
    <name evidence="3" type="ORF">PAPYR_5586</name>
</gene>
<organism evidence="3 4">
    <name type="scientific">Paratrimastix pyriformis</name>
    <dbReference type="NCBI Taxonomy" id="342808"/>
    <lineage>
        <taxon>Eukaryota</taxon>
        <taxon>Metamonada</taxon>
        <taxon>Preaxostyla</taxon>
        <taxon>Paratrimastigidae</taxon>
        <taxon>Paratrimastix</taxon>
    </lineage>
</organism>
<feature type="coiled-coil region" evidence="1">
    <location>
        <begin position="85"/>
        <end position="112"/>
    </location>
</feature>
<keyword evidence="4" id="KW-1185">Reference proteome</keyword>
<proteinExistence type="predicted"/>
<evidence type="ECO:0000313" key="3">
    <source>
        <dbReference type="EMBL" id="KAJ4458613.1"/>
    </source>
</evidence>
<evidence type="ECO:0000313" key="4">
    <source>
        <dbReference type="Proteomes" id="UP001141327"/>
    </source>
</evidence>
<protein>
    <submittedName>
        <fullName evidence="3">Uncharacterized protein</fullName>
    </submittedName>
</protein>
<comment type="caution">
    <text evidence="3">The sequence shown here is derived from an EMBL/GenBank/DDBJ whole genome shotgun (WGS) entry which is preliminary data.</text>
</comment>
<keyword evidence="1" id="KW-0175">Coiled coil</keyword>
<name>A0ABQ8UK74_9EUKA</name>
<feature type="region of interest" description="Disordered" evidence="2">
    <location>
        <begin position="114"/>
        <end position="164"/>
    </location>
</feature>
<dbReference type="Proteomes" id="UP001141327">
    <property type="component" value="Unassembled WGS sequence"/>
</dbReference>